<dbReference type="EMBL" id="JAWJAY010000003">
    <property type="protein sequence ID" value="MDV2886349.1"/>
    <property type="molecule type" value="Genomic_DNA"/>
</dbReference>
<evidence type="ECO:0000313" key="3">
    <source>
        <dbReference type="Proteomes" id="UP001285636"/>
    </source>
</evidence>
<evidence type="ECO:0000313" key="2">
    <source>
        <dbReference type="EMBL" id="MDV2886349.1"/>
    </source>
</evidence>
<dbReference type="RefSeq" id="WP_323467133.1">
    <property type="nucleotide sequence ID" value="NZ_CP144224.1"/>
</dbReference>
<dbReference type="AlphaFoldDB" id="A0AAJ2U195"/>
<proteinExistence type="predicted"/>
<evidence type="ECO:0000256" key="1">
    <source>
        <dbReference type="SAM" id="Phobius"/>
    </source>
</evidence>
<keyword evidence="1" id="KW-0472">Membrane</keyword>
<sequence>MKRKAFIVIGSFCFIGIVALGIFLWGGYDRHTEVVSLYEEMDDHYQPVKQTVLHCAFGYFKENNYDCSYTAIEKLINEGEEAINRFDATFSDTEQFQVLLLRGIGYAQEVMQNSLLLDPGSDDFVHHFNAGYEVKERMLENEDEIYELLEKYFTFKSDEDEEAL</sequence>
<name>A0AAJ2U195_ALKPS</name>
<gene>
    <name evidence="2" type="ORF">RYX45_14255</name>
</gene>
<keyword evidence="1" id="KW-1133">Transmembrane helix</keyword>
<keyword evidence="1" id="KW-0812">Transmembrane</keyword>
<protein>
    <submittedName>
        <fullName evidence="2">Uncharacterized protein</fullName>
    </submittedName>
</protein>
<dbReference type="Proteomes" id="UP001285636">
    <property type="component" value="Unassembled WGS sequence"/>
</dbReference>
<accession>A0AAJ2U195</accession>
<comment type="caution">
    <text evidence="2">The sequence shown here is derived from an EMBL/GenBank/DDBJ whole genome shotgun (WGS) entry which is preliminary data.</text>
</comment>
<organism evidence="2 3">
    <name type="scientific">Alkalihalophilus pseudofirmus</name>
    <name type="common">Bacillus pseudofirmus</name>
    <dbReference type="NCBI Taxonomy" id="79885"/>
    <lineage>
        <taxon>Bacteria</taxon>
        <taxon>Bacillati</taxon>
        <taxon>Bacillota</taxon>
        <taxon>Bacilli</taxon>
        <taxon>Bacillales</taxon>
        <taxon>Bacillaceae</taxon>
        <taxon>Alkalihalophilus</taxon>
    </lineage>
</organism>
<feature type="transmembrane region" description="Helical" evidence="1">
    <location>
        <begin position="7"/>
        <end position="28"/>
    </location>
</feature>
<reference evidence="2" key="1">
    <citation type="submission" date="2023-10" db="EMBL/GenBank/DDBJ databases">
        <title>Screening of Alkalihalophilus pseudofirmusBZ-TG-HK211 and Its Alleviation of Salt Stress on Rapeseed Growth.</title>
        <authorList>
            <person name="Zhao B."/>
            <person name="Guo T."/>
        </authorList>
    </citation>
    <scope>NUCLEOTIDE SEQUENCE</scope>
    <source>
        <strain evidence="2">BZ-TG-HK211</strain>
    </source>
</reference>